<organism evidence="5 8">
    <name type="scientific">Natronoglomus mannanivorans</name>
    <dbReference type="NCBI Taxonomy" id="2979990"/>
    <lineage>
        <taxon>Archaea</taxon>
        <taxon>Methanobacteriati</taxon>
        <taxon>Methanobacteriota</taxon>
        <taxon>Stenosarchaea group</taxon>
        <taxon>Halobacteria</taxon>
        <taxon>Halobacteriales</taxon>
        <taxon>Natrialbaceae</taxon>
        <taxon>Natronoglomus</taxon>
    </lineage>
</organism>
<dbReference type="Pfam" id="PF00011">
    <property type="entry name" value="HSP20"/>
    <property type="match status" value="1"/>
</dbReference>
<dbReference type="Proteomes" id="UP001320972">
    <property type="component" value="Unassembled WGS sequence"/>
</dbReference>
<evidence type="ECO:0000313" key="7">
    <source>
        <dbReference type="Proteomes" id="UP001320972"/>
    </source>
</evidence>
<evidence type="ECO:0000313" key="8">
    <source>
        <dbReference type="Proteomes" id="UP001321018"/>
    </source>
</evidence>
<dbReference type="InterPro" id="IPR002068">
    <property type="entry name" value="A-crystallin/Hsp20_dom"/>
</dbReference>
<keyword evidence="7" id="KW-1185">Reference proteome</keyword>
<protein>
    <submittedName>
        <fullName evidence="5">Hsp20 family protein</fullName>
    </submittedName>
</protein>
<feature type="compositionally biased region" description="Acidic residues" evidence="3">
    <location>
        <begin position="147"/>
        <end position="157"/>
    </location>
</feature>
<evidence type="ECO:0000259" key="4">
    <source>
        <dbReference type="PROSITE" id="PS01031"/>
    </source>
</evidence>
<evidence type="ECO:0000256" key="1">
    <source>
        <dbReference type="PROSITE-ProRule" id="PRU00285"/>
    </source>
</evidence>
<dbReference type="SUPFAM" id="SSF49764">
    <property type="entry name" value="HSP20-like chaperones"/>
    <property type="match status" value="1"/>
</dbReference>
<feature type="domain" description="SHSP" evidence="4">
    <location>
        <begin position="24"/>
        <end position="141"/>
    </location>
</feature>
<evidence type="ECO:0000313" key="6">
    <source>
        <dbReference type="EMBL" id="MCU4975120.1"/>
    </source>
</evidence>
<comment type="similarity">
    <text evidence="1 2">Belongs to the small heat shock protein (HSP20) family.</text>
</comment>
<feature type="region of interest" description="Disordered" evidence="3">
    <location>
        <begin position="117"/>
        <end position="157"/>
    </location>
</feature>
<dbReference type="AlphaFoldDB" id="A0AAP3E1W2"/>
<dbReference type="CDD" id="cd06464">
    <property type="entry name" value="ACD_sHsps-like"/>
    <property type="match status" value="1"/>
</dbReference>
<sequence length="157" mass="17571">MSLNDVRRSISSTIYRQVGRANSRVQEHRSLPVDILEADDSYLVVFDTPGVETDDVQVRYLDGNVRIQVDRFREFHEGYEMRFPGRGLALGGEAELPDDAVVDPDAATARLTEIGTLNIEIPKEEPLEDTADDSGSESRLESRSETETETEQIAIDD</sequence>
<evidence type="ECO:0000313" key="5">
    <source>
        <dbReference type="EMBL" id="MCU4741938.1"/>
    </source>
</evidence>
<gene>
    <name evidence="6" type="ORF">OB955_20685</name>
    <name evidence="5" type="ORF">OB960_11070</name>
</gene>
<dbReference type="RefSeq" id="WP_338003762.1">
    <property type="nucleotide sequence ID" value="NZ_JAOPKA010000005.1"/>
</dbReference>
<reference evidence="5 7" key="1">
    <citation type="submission" date="2022-09" db="EMBL/GenBank/DDBJ databases">
        <title>Enrichment on poylsaccharides allowed isolation of novel metabolic and taxonomic groups of Haloarchaea.</title>
        <authorList>
            <person name="Sorokin D.Y."/>
            <person name="Elcheninov A.G."/>
            <person name="Khizhniak T.V."/>
            <person name="Kolganova T.V."/>
            <person name="Kublanov I.V."/>
        </authorList>
    </citation>
    <scope>NUCLEOTIDE SEQUENCE</scope>
    <source>
        <strain evidence="6 7">AArc-m2/3/4</strain>
        <strain evidence="5">AArc-xg1-1</strain>
    </source>
</reference>
<dbReference type="EMBL" id="JAOPKA010000005">
    <property type="protein sequence ID" value="MCU4741938.1"/>
    <property type="molecule type" value="Genomic_DNA"/>
</dbReference>
<evidence type="ECO:0000256" key="2">
    <source>
        <dbReference type="RuleBase" id="RU003616"/>
    </source>
</evidence>
<proteinExistence type="inferred from homology"/>
<accession>A0AAP3E1W2</accession>
<name>A0AAP3E1W2_9EURY</name>
<feature type="compositionally biased region" description="Acidic residues" evidence="3">
    <location>
        <begin position="126"/>
        <end position="135"/>
    </location>
</feature>
<comment type="caution">
    <text evidence="5">The sequence shown here is derived from an EMBL/GenBank/DDBJ whole genome shotgun (WGS) entry which is preliminary data.</text>
</comment>
<dbReference type="Gene3D" id="2.60.40.790">
    <property type="match status" value="1"/>
</dbReference>
<dbReference type="EMBL" id="JAOPKB010000016">
    <property type="protein sequence ID" value="MCU4975120.1"/>
    <property type="molecule type" value="Genomic_DNA"/>
</dbReference>
<dbReference type="InterPro" id="IPR008978">
    <property type="entry name" value="HSP20-like_chaperone"/>
</dbReference>
<feature type="compositionally biased region" description="Basic and acidic residues" evidence="3">
    <location>
        <begin position="136"/>
        <end position="146"/>
    </location>
</feature>
<dbReference type="PROSITE" id="PS01031">
    <property type="entry name" value="SHSP"/>
    <property type="match status" value="1"/>
</dbReference>
<evidence type="ECO:0000256" key="3">
    <source>
        <dbReference type="SAM" id="MobiDB-lite"/>
    </source>
</evidence>
<dbReference type="Proteomes" id="UP001321018">
    <property type="component" value="Unassembled WGS sequence"/>
</dbReference>